<comment type="similarity">
    <text evidence="17">Belongs to the peptidase C19 family. USP16 subfamily.</text>
</comment>
<keyword evidence="7 17" id="KW-0833">Ubl conjugation pathway</keyword>
<organism evidence="22 23">
    <name type="scientific">Sparus aurata</name>
    <name type="common">Gilthead sea bream</name>
    <dbReference type="NCBI Taxonomy" id="8175"/>
    <lineage>
        <taxon>Eukaryota</taxon>
        <taxon>Metazoa</taxon>
        <taxon>Chordata</taxon>
        <taxon>Craniata</taxon>
        <taxon>Vertebrata</taxon>
        <taxon>Euteleostomi</taxon>
        <taxon>Actinopterygii</taxon>
        <taxon>Neopterygii</taxon>
        <taxon>Teleostei</taxon>
        <taxon>Neoteleostei</taxon>
        <taxon>Acanthomorphata</taxon>
        <taxon>Eupercaria</taxon>
        <taxon>Spariformes</taxon>
        <taxon>Sparidae</taxon>
        <taxon>Sparus</taxon>
    </lineage>
</organism>
<evidence type="ECO:0000256" key="2">
    <source>
        <dbReference type="ARBA" id="ARBA00022618"/>
    </source>
</evidence>
<comment type="subcellular location">
    <subcellularLocation>
        <location evidence="17">Nucleus</location>
    </subcellularLocation>
</comment>
<keyword evidence="13 17" id="KW-0010">Activator</keyword>
<dbReference type="GO" id="GO:0004197">
    <property type="term" value="F:cysteine-type endopeptidase activity"/>
    <property type="evidence" value="ECO:0007669"/>
    <property type="project" value="UniProtKB-UniRule"/>
</dbReference>
<dbReference type="EC" id="3.4.19.12" evidence="17"/>
<dbReference type="Ensembl" id="ENSSAUT00010022416.1">
    <property type="protein sequence ID" value="ENSSAUP00010021203.1"/>
    <property type="gene ID" value="ENSSAUG00010009423.1"/>
</dbReference>
<dbReference type="GO" id="GO:0006325">
    <property type="term" value="P:chromatin organization"/>
    <property type="evidence" value="ECO:0007669"/>
    <property type="project" value="UniProtKB-KW"/>
</dbReference>
<feature type="binding site" evidence="17">
    <location>
        <position position="109"/>
    </location>
    <ligand>
        <name>Zn(2+)</name>
        <dbReference type="ChEBI" id="CHEBI:29105"/>
        <label>3</label>
    </ligand>
</feature>
<dbReference type="GO" id="GO:0051726">
    <property type="term" value="P:regulation of cell cycle"/>
    <property type="evidence" value="ECO:0007669"/>
    <property type="project" value="InterPro"/>
</dbReference>
<dbReference type="Gene3D" id="3.30.40.10">
    <property type="entry name" value="Zinc/RING finger domain, C3HC4 (zinc finger)"/>
    <property type="match status" value="1"/>
</dbReference>
<accession>A0A671V4V9</accession>
<feature type="binding site" evidence="17">
    <location>
        <position position="24"/>
    </location>
    <ligand>
        <name>Zn(2+)</name>
        <dbReference type="ChEBI" id="CHEBI:29105"/>
        <label>1</label>
    </ligand>
</feature>
<dbReference type="AlphaFoldDB" id="A0A671V4V9"/>
<dbReference type="SUPFAM" id="SSF54001">
    <property type="entry name" value="Cysteine proteinases"/>
    <property type="match status" value="1"/>
</dbReference>
<dbReference type="GeneID" id="115569256"/>
<keyword evidence="5 17" id="KW-0863">Zinc-finger</keyword>
<evidence type="ECO:0000256" key="7">
    <source>
        <dbReference type="ARBA" id="ARBA00022786"/>
    </source>
</evidence>
<dbReference type="Proteomes" id="UP000472265">
    <property type="component" value="Chromosome 2"/>
</dbReference>
<evidence type="ECO:0000256" key="5">
    <source>
        <dbReference type="ARBA" id="ARBA00022771"/>
    </source>
</evidence>
<keyword evidence="10 17" id="KW-0862">Zinc</keyword>
<protein>
    <recommendedName>
        <fullName evidence="17">Ubiquitin carboxyl-terminal hydrolase 16</fullName>
        <ecNumber evidence="17">3.4.19.12</ecNumber>
    </recommendedName>
    <alternativeName>
        <fullName evidence="17">Deubiquitinating enzyme 16</fullName>
    </alternativeName>
    <alternativeName>
        <fullName evidence="17">Ubiquitin thioesterase 16</fullName>
    </alternativeName>
    <alternativeName>
        <fullName evidence="17">Ubiquitin-specific-processing protease 16</fullName>
    </alternativeName>
</protein>
<dbReference type="CTD" id="10600"/>
<dbReference type="GO" id="GO:0003713">
    <property type="term" value="F:transcription coactivator activity"/>
    <property type="evidence" value="ECO:0007669"/>
    <property type="project" value="UniProtKB-UniRule"/>
</dbReference>
<feature type="binding site" evidence="17">
    <location>
        <position position="125"/>
    </location>
    <ligand>
        <name>Zn(2+)</name>
        <dbReference type="ChEBI" id="CHEBI:29105"/>
        <label>1</label>
    </ligand>
</feature>
<evidence type="ECO:0000313" key="23">
    <source>
        <dbReference type="Proteomes" id="UP000472265"/>
    </source>
</evidence>
<gene>
    <name evidence="17 22" type="primary">USP16</name>
    <name evidence="22" type="synonym">usp16</name>
</gene>
<evidence type="ECO:0000256" key="9">
    <source>
        <dbReference type="ARBA" id="ARBA00022807"/>
    </source>
</evidence>
<feature type="compositionally biased region" description="Basic and acidic residues" evidence="19">
    <location>
        <begin position="159"/>
        <end position="204"/>
    </location>
</feature>
<feature type="compositionally biased region" description="Basic and acidic residues" evidence="19">
    <location>
        <begin position="579"/>
        <end position="595"/>
    </location>
</feature>
<feature type="binding site" evidence="17">
    <location>
        <position position="100"/>
    </location>
    <ligand>
        <name>Zn(2+)</name>
        <dbReference type="ChEBI" id="CHEBI:29105"/>
        <label>3</label>
    </ligand>
</feature>
<evidence type="ECO:0000259" key="21">
    <source>
        <dbReference type="PROSITE" id="PS50271"/>
    </source>
</evidence>
<keyword evidence="6 17" id="KW-0498">Mitosis</keyword>
<keyword evidence="8 17" id="KW-0378">Hydrolase</keyword>
<evidence type="ECO:0000256" key="1">
    <source>
        <dbReference type="ARBA" id="ARBA00000707"/>
    </source>
</evidence>
<dbReference type="RefSeq" id="XP_030253125.1">
    <property type="nucleotide sequence ID" value="XM_030397265.1"/>
</dbReference>
<evidence type="ECO:0000256" key="6">
    <source>
        <dbReference type="ARBA" id="ARBA00022776"/>
    </source>
</evidence>
<dbReference type="GO" id="GO:0006508">
    <property type="term" value="P:proteolysis"/>
    <property type="evidence" value="ECO:0007669"/>
    <property type="project" value="UniProtKB-KW"/>
</dbReference>
<dbReference type="InterPro" id="IPR028889">
    <property type="entry name" value="USP"/>
</dbReference>
<dbReference type="GO" id="GO:0043130">
    <property type="term" value="F:ubiquitin binding"/>
    <property type="evidence" value="ECO:0007669"/>
    <property type="project" value="UniProtKB-UniRule"/>
</dbReference>
<keyword evidence="23" id="KW-1185">Reference proteome</keyword>
<feature type="binding site" evidence="17">
    <location>
        <position position="51"/>
    </location>
    <ligand>
        <name>Zn(2+)</name>
        <dbReference type="ChEBI" id="CHEBI:29105"/>
        <label>2</label>
    </ligand>
</feature>
<dbReference type="PROSITE" id="PS00973">
    <property type="entry name" value="USP_2"/>
    <property type="match status" value="1"/>
</dbReference>
<keyword evidence="3 17" id="KW-0645">Protease</keyword>
<dbReference type="CDD" id="cd02667">
    <property type="entry name" value="Peptidase_C19K"/>
    <property type="match status" value="1"/>
</dbReference>
<dbReference type="InParanoid" id="A0A671V4V9"/>
<evidence type="ECO:0000256" key="8">
    <source>
        <dbReference type="ARBA" id="ARBA00022801"/>
    </source>
</evidence>
<dbReference type="GO" id="GO:0140014">
    <property type="term" value="P:mitotic nuclear division"/>
    <property type="evidence" value="ECO:0007669"/>
    <property type="project" value="UniProtKB-UniRule"/>
</dbReference>
<comment type="subunit">
    <text evidence="17">Homotetramer.</text>
</comment>
<feature type="binding site" evidence="17">
    <location>
        <position position="83"/>
    </location>
    <ligand>
        <name>Zn(2+)</name>
        <dbReference type="ChEBI" id="CHEBI:29105"/>
        <label>3</label>
    </ligand>
</feature>
<evidence type="ECO:0000256" key="11">
    <source>
        <dbReference type="ARBA" id="ARBA00022853"/>
    </source>
</evidence>
<dbReference type="PROSITE" id="PS50271">
    <property type="entry name" value="ZF_UBP"/>
    <property type="match status" value="1"/>
</dbReference>
<reference evidence="22" key="2">
    <citation type="submission" date="2025-08" db="UniProtKB">
        <authorList>
            <consortium name="Ensembl"/>
        </authorList>
    </citation>
    <scope>IDENTIFICATION</scope>
</reference>
<evidence type="ECO:0000256" key="10">
    <source>
        <dbReference type="ARBA" id="ARBA00022833"/>
    </source>
</evidence>
<dbReference type="OrthoDB" id="2020758at2759"/>
<reference evidence="22" key="3">
    <citation type="submission" date="2025-09" db="UniProtKB">
        <authorList>
            <consortium name="Ensembl"/>
        </authorList>
    </citation>
    <scope>IDENTIFICATION</scope>
</reference>
<dbReference type="OMA" id="MAAGHYV"/>
<feature type="binding site" evidence="17">
    <location>
        <position position="96"/>
    </location>
    <ligand>
        <name>Zn(2+)</name>
        <dbReference type="ChEBI" id="CHEBI:29105"/>
        <label>2</label>
    </ligand>
</feature>
<evidence type="ECO:0000256" key="19">
    <source>
        <dbReference type="SAM" id="MobiDB-lite"/>
    </source>
</evidence>
<feature type="region of interest" description="Disordered" evidence="19">
    <location>
        <begin position="1"/>
        <end position="23"/>
    </location>
</feature>
<feature type="compositionally biased region" description="Polar residues" evidence="19">
    <location>
        <begin position="428"/>
        <end position="450"/>
    </location>
</feature>
<proteinExistence type="inferred from homology"/>
<keyword evidence="12 17" id="KW-0805">Transcription regulation</keyword>
<dbReference type="PANTHER" id="PTHR24006:SF852">
    <property type="entry name" value="UBIQUITIN CARBOXYL-TERMINAL HYDROLASE"/>
    <property type="match status" value="1"/>
</dbReference>
<dbReference type="Pfam" id="PF00443">
    <property type="entry name" value="UCH"/>
    <property type="match status" value="1"/>
</dbReference>
<dbReference type="InterPro" id="IPR030849">
    <property type="entry name" value="UBP16"/>
</dbReference>
<dbReference type="SMART" id="SM00290">
    <property type="entry name" value="ZnF_UBP"/>
    <property type="match status" value="1"/>
</dbReference>
<feature type="binding site" evidence="17">
    <location>
        <position position="122"/>
    </location>
    <ligand>
        <name>Zn(2+)</name>
        <dbReference type="ChEBI" id="CHEBI:29105"/>
        <label>1</label>
    </ligand>
</feature>
<feature type="compositionally biased region" description="Polar residues" evidence="19">
    <location>
        <begin position="526"/>
        <end position="537"/>
    </location>
</feature>
<dbReference type="InterPro" id="IPR013083">
    <property type="entry name" value="Znf_RING/FYVE/PHD"/>
</dbReference>
<dbReference type="GO" id="GO:0005634">
    <property type="term" value="C:nucleus"/>
    <property type="evidence" value="ECO:0007669"/>
    <property type="project" value="UniProtKB-SubCell"/>
</dbReference>
<evidence type="ECO:0000256" key="4">
    <source>
        <dbReference type="ARBA" id="ARBA00022723"/>
    </source>
</evidence>
<keyword evidence="4 17" id="KW-0479">Metal-binding</keyword>
<feature type="compositionally biased region" description="Basic residues" evidence="19">
    <location>
        <begin position="462"/>
        <end position="480"/>
    </location>
</feature>
<feature type="active site" description="Nucleophile" evidence="17">
    <location>
        <position position="231"/>
    </location>
</feature>
<evidence type="ECO:0000256" key="3">
    <source>
        <dbReference type="ARBA" id="ARBA00022670"/>
    </source>
</evidence>
<feature type="compositionally biased region" description="Polar residues" evidence="19">
    <location>
        <begin position="490"/>
        <end position="500"/>
    </location>
</feature>
<dbReference type="Gene3D" id="3.90.70.10">
    <property type="entry name" value="Cysteine proteinases"/>
    <property type="match status" value="2"/>
</dbReference>
<dbReference type="GO" id="GO:0016579">
    <property type="term" value="P:protein deubiquitination"/>
    <property type="evidence" value="ECO:0007669"/>
    <property type="project" value="InterPro"/>
</dbReference>
<dbReference type="InterPro" id="IPR018200">
    <property type="entry name" value="USP_CS"/>
</dbReference>
<reference evidence="22" key="1">
    <citation type="submission" date="2021-04" db="EMBL/GenBank/DDBJ databases">
        <authorList>
            <consortium name="Wellcome Sanger Institute Data Sharing"/>
        </authorList>
    </citation>
    <scope>NUCLEOTIDE SEQUENCE [LARGE SCALE GENOMIC DNA]</scope>
</reference>
<comment type="catalytic activity">
    <reaction evidence="1 17 18">
        <text>Thiol-dependent hydrolysis of ester, thioester, amide, peptide and isopeptide bonds formed by the C-terminal Gly of ubiquitin (a 76-residue protein attached to proteins as an intracellular targeting signal).</text>
        <dbReference type="EC" id="3.4.19.12"/>
    </reaction>
</comment>
<dbReference type="FunCoup" id="A0A671V4V9">
    <property type="interactions" value="1628"/>
</dbReference>
<dbReference type="Pfam" id="PF02148">
    <property type="entry name" value="zf-UBP"/>
    <property type="match status" value="1"/>
</dbReference>
<comment type="function">
    <text evidence="17">Specifically deubiquitinates 'Lys-120' of histone H2A (H2AK119Ub), a specific tag for epigenetic transcriptional repression, thereby acting as a coactivator. Deubiquitination of histone H2A is a prerequisite for subsequent phosphorylation at 'Ser-11' of histone H3 (H3S10ph), and is required for chromosome segregation when cells enter into mitosis. Regulates Hox gene expression via histone H2A deubiquitination. Prefers nucleosomal substrates. Does not deubiquitinate histone H2B.</text>
</comment>
<dbReference type="InterPro" id="IPR050164">
    <property type="entry name" value="Peptidase_C19"/>
</dbReference>
<feature type="binding site" evidence="17">
    <location>
        <position position="88"/>
    </location>
    <ligand>
        <name>Zn(2+)</name>
        <dbReference type="ChEBI" id="CHEBI:29105"/>
        <label>2</label>
    </ligand>
</feature>
<feature type="compositionally biased region" description="Polar residues" evidence="19">
    <location>
        <begin position="205"/>
        <end position="215"/>
    </location>
</feature>
<feature type="binding site" evidence="17">
    <location>
        <position position="80"/>
    </location>
    <ligand>
        <name>Zn(2+)</name>
        <dbReference type="ChEBI" id="CHEBI:29105"/>
        <label>3</label>
    </ligand>
</feature>
<dbReference type="HAMAP" id="MF_03062">
    <property type="entry name" value="UBP16"/>
    <property type="match status" value="1"/>
</dbReference>
<keyword evidence="15 17" id="KW-0539">Nucleus</keyword>
<dbReference type="GO" id="GO:0051301">
    <property type="term" value="P:cell division"/>
    <property type="evidence" value="ECO:0007669"/>
    <property type="project" value="UniProtKB-KW"/>
</dbReference>
<dbReference type="GO" id="GO:0051289">
    <property type="term" value="P:protein homotetramerization"/>
    <property type="evidence" value="ECO:0007669"/>
    <property type="project" value="UniProtKB-UniRule"/>
</dbReference>
<dbReference type="PROSITE" id="PS00972">
    <property type="entry name" value="USP_1"/>
    <property type="match status" value="1"/>
</dbReference>
<dbReference type="GO" id="GO:0008270">
    <property type="term" value="F:zinc ion binding"/>
    <property type="evidence" value="ECO:0007669"/>
    <property type="project" value="UniProtKB-UniRule"/>
</dbReference>
<keyword evidence="9 17" id="KW-0788">Thiol protease</keyword>
<keyword evidence="16 17" id="KW-0131">Cell cycle</keyword>
<feature type="domain" description="USP" evidence="20">
    <location>
        <begin position="222"/>
        <end position="852"/>
    </location>
</feature>
<keyword evidence="14 17" id="KW-0804">Transcription</keyword>
<dbReference type="PANTHER" id="PTHR24006">
    <property type="entry name" value="UBIQUITIN CARBOXYL-TERMINAL HYDROLASE"/>
    <property type="match status" value="1"/>
</dbReference>
<evidence type="ECO:0000256" key="16">
    <source>
        <dbReference type="ARBA" id="ARBA00023306"/>
    </source>
</evidence>
<evidence type="ECO:0000256" key="17">
    <source>
        <dbReference type="HAMAP-Rule" id="MF_03062"/>
    </source>
</evidence>
<evidence type="ECO:0000256" key="18">
    <source>
        <dbReference type="RuleBase" id="RU366025"/>
    </source>
</evidence>
<comment type="domain">
    <text evidence="17">The UBP-type zinc finger binds 3 zinc ions that form a pair of cross-braced ring fingers encapsulated within a third zinc finger in the primary structure. It recognizes the C-terminal tail of free ubiquitin.</text>
</comment>
<dbReference type="SUPFAM" id="SSF57850">
    <property type="entry name" value="RING/U-box"/>
    <property type="match status" value="1"/>
</dbReference>
<feature type="region of interest" description="Disordered" evidence="19">
    <location>
        <begin position="427"/>
        <end position="604"/>
    </location>
</feature>
<dbReference type="InterPro" id="IPR001394">
    <property type="entry name" value="Peptidase_C19_UCH"/>
</dbReference>
<evidence type="ECO:0000256" key="13">
    <source>
        <dbReference type="ARBA" id="ARBA00023159"/>
    </source>
</evidence>
<dbReference type="FunFam" id="3.90.70.10:FF:000102">
    <property type="entry name" value="Ubiquitinyl hydrolase 1"/>
    <property type="match status" value="1"/>
</dbReference>
<evidence type="ECO:0000313" key="22">
    <source>
        <dbReference type="Ensembl" id="ENSSAUP00010021203.1"/>
    </source>
</evidence>
<dbReference type="InterPro" id="IPR001607">
    <property type="entry name" value="Znf_UBP"/>
</dbReference>
<dbReference type="PROSITE" id="PS50235">
    <property type="entry name" value="USP_3"/>
    <property type="match status" value="1"/>
</dbReference>
<evidence type="ECO:0000259" key="20">
    <source>
        <dbReference type="PROSITE" id="PS50235"/>
    </source>
</evidence>
<evidence type="ECO:0000256" key="12">
    <source>
        <dbReference type="ARBA" id="ARBA00023015"/>
    </source>
</evidence>
<feature type="compositionally biased region" description="Polar residues" evidence="19">
    <location>
        <begin position="564"/>
        <end position="575"/>
    </location>
</feature>
<dbReference type="GeneTree" id="ENSGT00940000156013"/>
<feature type="compositionally biased region" description="Acidic residues" evidence="19">
    <location>
        <begin position="546"/>
        <end position="560"/>
    </location>
</feature>
<feature type="region of interest" description="Disordered" evidence="19">
    <location>
        <begin position="146"/>
        <end position="217"/>
    </location>
</feature>
<name>A0A671V4V9_SPAAU</name>
<feature type="binding site" evidence="17">
    <location>
        <position position="26"/>
    </location>
    <ligand>
        <name>Zn(2+)</name>
        <dbReference type="ChEBI" id="CHEBI:29105"/>
        <label>1</label>
    </ligand>
</feature>
<sequence length="853" mass="95443">MGKKRGKDRSSREEDDIDLTGPSCRHIKKGTDQTLLKKLSVDSDLTRCQDCKHEENKENTNTTLQQEPEEDQETAAVWMCLKCGHRGCGRTSENQHAIKHYETPRSDPHCLVISLDNWSVWCYLCDDEVQYSRTGQLAQLVTNLQKQTSAGPINRPQKRVKEEDNLVEVEQKTEPLKAEESEDTENKENVQKDCPKKNVKKETVGKSQKNGTSEDSGGVLVKGLSNLGNTCFFNAVIQNLSQTQLLRQTINKVAEEKMSLDVQPVASSELEPIKVELDQPGSLTLAMCQLLNEIQESKKGVVTPRELFTQVCKKAARFKGFQQQDSQELLRYLLDGMRAEEIKRVSSGITEALKESRKGTDEEQLKTLVKEYEKNGFPKNFVDYVFGGEMTSTIMCQQCKTVSVVTEMFLDLSLPVADEAYRKKNQKKAIQTTSESSQAGRISPALTNGNDDIPTAGGSKYQQKKAKKQAKKQAKHQKRQQKFEGRVTLDSLTSPNQTESKQADPTADANDGENADNDMHEEASPSEGSPAQTSVSEQDQKNPDTVQDENEKEDDDDSIIDCDASTTSPVSNRFTVLSEEQHSKDSVIDDDKTSDMDQEEEEDTQLVSDMEKVTLDDAFIEDSEDATEQVMESEDEPLEAKEYTVVNEDPELAFHTMATRTAPEKQECSVQSCLFQFTEVETLTQNNSLLCVTCTKRQPKDKAGGSKKNVYTDALKQMLISSPPPVLTLHLKRFQQNGYSICKVNRHVQFPLILDLAPFCGVKCKNEAGDTQILYSLYGIVEHSGTMRSGHYTAYVKVRPEGPKPSSNGITAQGDAEPPRGSWYHISDTSVQPVSESKVQSCQAYLLFYERIL</sequence>
<feature type="binding site" evidence="17">
    <location>
        <position position="48"/>
    </location>
    <ligand>
        <name>Zn(2+)</name>
        <dbReference type="ChEBI" id="CHEBI:29105"/>
        <label>2</label>
    </ligand>
</feature>
<keyword evidence="11 17" id="KW-0156">Chromatin regulator</keyword>
<dbReference type="FunFam" id="3.30.40.10:FF:000147">
    <property type="entry name" value="Ubiquitin carboxyl-terminal hydrolase 16"/>
    <property type="match status" value="1"/>
</dbReference>
<dbReference type="GO" id="GO:0005829">
    <property type="term" value="C:cytosol"/>
    <property type="evidence" value="ECO:0007669"/>
    <property type="project" value="TreeGrafter"/>
</dbReference>
<feature type="domain" description="UBP-type" evidence="21">
    <location>
        <begin position="22"/>
        <end position="148"/>
    </location>
</feature>
<dbReference type="GO" id="GO:0042393">
    <property type="term" value="F:histone binding"/>
    <property type="evidence" value="ECO:0007669"/>
    <property type="project" value="UniProtKB-UniRule"/>
</dbReference>
<keyword evidence="2 17" id="KW-0132">Cell division</keyword>
<dbReference type="InterPro" id="IPR038765">
    <property type="entry name" value="Papain-like_cys_pep_sf"/>
</dbReference>
<dbReference type="GO" id="GO:0004843">
    <property type="term" value="F:cysteine-type deubiquitinase activity"/>
    <property type="evidence" value="ECO:0007669"/>
    <property type="project" value="UniProtKB-UniRule"/>
</dbReference>
<evidence type="ECO:0000256" key="14">
    <source>
        <dbReference type="ARBA" id="ARBA00023163"/>
    </source>
</evidence>
<evidence type="ECO:0000256" key="15">
    <source>
        <dbReference type="ARBA" id="ARBA00023242"/>
    </source>
</evidence>
<feature type="active site" description="Proton acceptor" evidence="17">
    <location>
        <position position="791"/>
    </location>
</feature>